<keyword evidence="2" id="KW-1185">Reference proteome</keyword>
<dbReference type="AlphaFoldDB" id="A0A367S0Q0"/>
<evidence type="ECO:0000313" key="1">
    <source>
        <dbReference type="EMBL" id="RCJ42335.1"/>
    </source>
</evidence>
<evidence type="ECO:0000313" key="2">
    <source>
        <dbReference type="Proteomes" id="UP000252107"/>
    </source>
</evidence>
<name>A0A367S0Q0_9NOSO</name>
<sequence>MALIWSSKNNRSRYSYFIIQKFSLKVLCSTGSNKVALQLPVGESSNFLSTRFFTTQLVAVCHQLSYPTATTWARYLELLFQYL</sequence>
<dbReference type="EMBL" id="LXQD01000010">
    <property type="protein sequence ID" value="RCJ42335.1"/>
    <property type="molecule type" value="Genomic_DNA"/>
</dbReference>
<protein>
    <submittedName>
        <fullName evidence="1">Uncharacterized protein</fullName>
    </submittedName>
</protein>
<proteinExistence type="predicted"/>
<dbReference type="Proteomes" id="UP000252107">
    <property type="component" value="Unassembled WGS sequence"/>
</dbReference>
<gene>
    <name evidence="1" type="ORF">A6770_35160</name>
</gene>
<comment type="caution">
    <text evidence="1">The sequence shown here is derived from an EMBL/GenBank/DDBJ whole genome shotgun (WGS) entry which is preliminary data.</text>
</comment>
<accession>A0A367S0Q0</accession>
<reference evidence="1" key="1">
    <citation type="submission" date="2016-04" db="EMBL/GenBank/DDBJ databases">
        <authorList>
            <person name="Tabuchi Yagui T.R."/>
        </authorList>
    </citation>
    <scope>NUCLEOTIDE SEQUENCE [LARGE SCALE GENOMIC DNA]</scope>
    <source>
        <strain evidence="1">NIES-26</strain>
    </source>
</reference>
<organism evidence="1 2">
    <name type="scientific">Nostoc minutum NIES-26</name>
    <dbReference type="NCBI Taxonomy" id="1844469"/>
    <lineage>
        <taxon>Bacteria</taxon>
        <taxon>Bacillati</taxon>
        <taxon>Cyanobacteriota</taxon>
        <taxon>Cyanophyceae</taxon>
        <taxon>Nostocales</taxon>
        <taxon>Nostocaceae</taxon>
        <taxon>Nostoc</taxon>
    </lineage>
</organism>